<accession>A0A7G9GVI7</accession>
<dbReference type="PANTHER" id="PTHR43308:SF1">
    <property type="entry name" value="OUTER MEMBRANE PROTEIN ALPHA"/>
    <property type="match status" value="1"/>
</dbReference>
<protein>
    <submittedName>
        <fullName evidence="4">S-layer homology domain-containing protein</fullName>
    </submittedName>
</protein>
<dbReference type="EMBL" id="CP060637">
    <property type="protein sequence ID" value="QNM14819.1"/>
    <property type="molecule type" value="Genomic_DNA"/>
</dbReference>
<feature type="signal peptide" evidence="2">
    <location>
        <begin position="1"/>
        <end position="17"/>
    </location>
</feature>
<feature type="chain" id="PRO_5028875866" evidence="2">
    <location>
        <begin position="18"/>
        <end position="145"/>
    </location>
</feature>
<dbReference type="InterPro" id="IPR051465">
    <property type="entry name" value="Cell_Envelope_Struct_Comp"/>
</dbReference>
<evidence type="ECO:0000256" key="1">
    <source>
        <dbReference type="SAM" id="Coils"/>
    </source>
</evidence>
<dbReference type="Pfam" id="PF00395">
    <property type="entry name" value="SLH"/>
    <property type="match status" value="1"/>
</dbReference>
<dbReference type="PANTHER" id="PTHR43308">
    <property type="entry name" value="OUTER MEMBRANE PROTEIN ALPHA-RELATED"/>
    <property type="match status" value="1"/>
</dbReference>
<name>A0A7G9GVI7_9FUSO</name>
<dbReference type="KEGG" id="fho:H9Q81_07600"/>
<evidence type="ECO:0000256" key="2">
    <source>
        <dbReference type="SAM" id="SignalP"/>
    </source>
</evidence>
<feature type="domain" description="SLH" evidence="3">
    <location>
        <begin position="17"/>
        <end position="79"/>
    </location>
</feature>
<keyword evidence="2" id="KW-0732">Signal</keyword>
<reference evidence="4 5" key="1">
    <citation type="submission" date="2020-08" db="EMBL/GenBank/DDBJ databases">
        <authorList>
            <person name="Liu C."/>
            <person name="Sun Q."/>
        </authorList>
    </citation>
    <scope>NUCLEOTIDE SEQUENCE [LARGE SCALE GENOMIC DNA]</scope>
    <source>
        <strain evidence="4 5">NSJ-57</strain>
    </source>
</reference>
<evidence type="ECO:0000259" key="3">
    <source>
        <dbReference type="PROSITE" id="PS51272"/>
    </source>
</evidence>
<organism evidence="4 5">
    <name type="scientific">Fusobacterium hominis</name>
    <dbReference type="NCBI Taxonomy" id="2764326"/>
    <lineage>
        <taxon>Bacteria</taxon>
        <taxon>Fusobacteriati</taxon>
        <taxon>Fusobacteriota</taxon>
        <taxon>Fusobacteriia</taxon>
        <taxon>Fusobacteriales</taxon>
        <taxon>Fusobacteriaceae</taxon>
        <taxon>Fusobacterium</taxon>
    </lineage>
</organism>
<keyword evidence="1" id="KW-0175">Coiled coil</keyword>
<dbReference type="PROSITE" id="PS51272">
    <property type="entry name" value="SLH"/>
    <property type="match status" value="1"/>
</dbReference>
<dbReference type="AlphaFoldDB" id="A0A7G9GVI7"/>
<dbReference type="Proteomes" id="UP000515913">
    <property type="component" value="Chromosome"/>
</dbReference>
<feature type="coiled-coil region" evidence="1">
    <location>
        <begin position="117"/>
        <end position="144"/>
    </location>
</feature>
<dbReference type="InterPro" id="IPR001119">
    <property type="entry name" value="SLH_dom"/>
</dbReference>
<dbReference type="RefSeq" id="WP_176837922.1">
    <property type="nucleotide sequence ID" value="NZ_CP060637.1"/>
</dbReference>
<proteinExistence type="predicted"/>
<evidence type="ECO:0000313" key="4">
    <source>
        <dbReference type="EMBL" id="QNM14819.1"/>
    </source>
</evidence>
<sequence length="145" mass="16887">MKYIIVLNMLLFSVTFAEVKYEDVSPDHWAYSSINSLTQKGILTDNKFKFYGNSPLNRYDFAYTLARAVDYIDLNKANKQDLNILESLMLEFSQELNKIGFDASTFNDRLNATDETIEILRARVNENEKVISDLKKRVEKLEEKN</sequence>
<evidence type="ECO:0000313" key="5">
    <source>
        <dbReference type="Proteomes" id="UP000515913"/>
    </source>
</evidence>
<gene>
    <name evidence="4" type="ORF">H9Q81_07600</name>
</gene>
<keyword evidence="5" id="KW-1185">Reference proteome</keyword>